<evidence type="ECO:0000313" key="2">
    <source>
        <dbReference type="Proteomes" id="UP000800093"/>
    </source>
</evidence>
<dbReference type="EMBL" id="ML986590">
    <property type="protein sequence ID" value="KAF2267679.1"/>
    <property type="molecule type" value="Genomic_DNA"/>
</dbReference>
<dbReference type="Proteomes" id="UP000800093">
    <property type="component" value="Unassembled WGS sequence"/>
</dbReference>
<gene>
    <name evidence="1" type="ORF">CC78DRAFT_577059</name>
</gene>
<sequence length="155" mass="17514">MGVSTELSYILLLHANLPYCHKNSNCNVQYRLSRYLTLRTKRPDHCRGLTGARAGRLYETHQSPLPTIVTFLVLEPINSPLRNDVPDTLILELSLQLILLATEAINKCGEHNRPVSREAYDCIKFIASSIFCTNAWLAIECMIDSLPLCYTSPYS</sequence>
<keyword evidence="2" id="KW-1185">Reference proteome</keyword>
<organism evidence="1 2">
    <name type="scientific">Lojkania enalia</name>
    <dbReference type="NCBI Taxonomy" id="147567"/>
    <lineage>
        <taxon>Eukaryota</taxon>
        <taxon>Fungi</taxon>
        <taxon>Dikarya</taxon>
        <taxon>Ascomycota</taxon>
        <taxon>Pezizomycotina</taxon>
        <taxon>Dothideomycetes</taxon>
        <taxon>Pleosporomycetidae</taxon>
        <taxon>Pleosporales</taxon>
        <taxon>Pleosporales incertae sedis</taxon>
        <taxon>Lojkania</taxon>
    </lineage>
</organism>
<accession>A0A9P4KJ13</accession>
<evidence type="ECO:0000313" key="1">
    <source>
        <dbReference type="EMBL" id="KAF2267679.1"/>
    </source>
</evidence>
<protein>
    <submittedName>
        <fullName evidence="1">Uncharacterized protein</fullName>
    </submittedName>
</protein>
<reference evidence="2" key="1">
    <citation type="journal article" date="2020" name="Stud. Mycol.">
        <title>101 Dothideomycetes genomes: A test case for predicting lifestyles and emergence of pathogens.</title>
        <authorList>
            <person name="Haridas S."/>
            <person name="Albert R."/>
            <person name="Binder M."/>
            <person name="Bloem J."/>
            <person name="LaButti K."/>
            <person name="Salamov A."/>
            <person name="Andreopoulos B."/>
            <person name="Baker S."/>
            <person name="Barry K."/>
            <person name="Bills G."/>
            <person name="Bluhm B."/>
            <person name="Cannon C."/>
            <person name="Castanera R."/>
            <person name="Culley D."/>
            <person name="Daum C."/>
            <person name="Ezra D."/>
            <person name="Gonzalez J."/>
            <person name="Henrissat B."/>
            <person name="Kuo A."/>
            <person name="Liang C."/>
            <person name="Lipzen A."/>
            <person name="Lutzoni F."/>
            <person name="Magnuson J."/>
            <person name="Mondo S."/>
            <person name="Nolan M."/>
            <person name="Ohm R."/>
            <person name="Pangilinan J."/>
            <person name="Park H.-J."/>
            <person name="Ramirez L."/>
            <person name="Alfaro M."/>
            <person name="Sun H."/>
            <person name="Tritt A."/>
            <person name="Yoshinaga Y."/>
            <person name="Zwiers L.-H."/>
            <person name="Turgeon B."/>
            <person name="Goodwin S."/>
            <person name="Spatafora J."/>
            <person name="Crous P."/>
            <person name="Grigoriev I."/>
        </authorList>
    </citation>
    <scope>NUCLEOTIDE SEQUENCE [LARGE SCALE GENOMIC DNA]</scope>
    <source>
        <strain evidence="2">CBS 304.66</strain>
    </source>
</reference>
<proteinExistence type="predicted"/>
<dbReference type="AlphaFoldDB" id="A0A9P4KJ13"/>
<name>A0A9P4KJ13_9PLEO</name>
<comment type="caution">
    <text evidence="1">The sequence shown here is derived from an EMBL/GenBank/DDBJ whole genome shotgun (WGS) entry which is preliminary data.</text>
</comment>